<dbReference type="InterPro" id="IPR018561">
    <property type="entry name" value="AosR"/>
</dbReference>
<dbReference type="EMBL" id="BAABHF010000043">
    <property type="protein sequence ID" value="GAA4508736.1"/>
    <property type="molecule type" value="Genomic_DNA"/>
</dbReference>
<reference evidence="2" key="1">
    <citation type="journal article" date="2019" name="Int. J. Syst. Evol. Microbiol.">
        <title>The Global Catalogue of Microorganisms (GCM) 10K type strain sequencing project: providing services to taxonomists for standard genome sequencing and annotation.</title>
        <authorList>
            <consortium name="The Broad Institute Genomics Platform"/>
            <consortium name="The Broad Institute Genome Sequencing Center for Infectious Disease"/>
            <person name="Wu L."/>
            <person name="Ma J."/>
        </authorList>
    </citation>
    <scope>NUCLEOTIDE SEQUENCE [LARGE SCALE GENOMIC DNA]</scope>
    <source>
        <strain evidence="2">JCM 17933</strain>
    </source>
</reference>
<comment type="caution">
    <text evidence="1">The sequence shown here is derived from an EMBL/GenBank/DDBJ whole genome shotgun (WGS) entry which is preliminary data.</text>
</comment>
<accession>A0ABP8QRW5</accession>
<gene>
    <name evidence="1" type="ORF">GCM10023191_068830</name>
</gene>
<evidence type="ECO:0000313" key="1">
    <source>
        <dbReference type="EMBL" id="GAA4508736.1"/>
    </source>
</evidence>
<dbReference type="RefSeq" id="WP_345471013.1">
    <property type="nucleotide sequence ID" value="NZ_BAABHF010000043.1"/>
</dbReference>
<sequence length="182" mass="20004">MNGGFTSARGGRVRLRIGSEEAAVVRLLMGQLLDLLGEGDEPESGSGADVGMPDLQLSENTAVSDDPVLARLFPDAYREDQNASAEFRRYTEAGLREGKRAAAKTVLATLGEGGEVVLDPDEAQAWLRALNDLRLALGVRLDITEETLDQMRTFDWDDPRNAGYAAYDWLTYLQESLVRALW</sequence>
<name>A0ABP8QRW5_9ACTN</name>
<dbReference type="Pfam" id="PF09438">
    <property type="entry name" value="DUF2017"/>
    <property type="match status" value="1"/>
</dbReference>
<dbReference type="Proteomes" id="UP001500503">
    <property type="component" value="Unassembled WGS sequence"/>
</dbReference>
<proteinExistence type="predicted"/>
<evidence type="ECO:0000313" key="2">
    <source>
        <dbReference type="Proteomes" id="UP001500503"/>
    </source>
</evidence>
<keyword evidence="2" id="KW-1185">Reference proteome</keyword>
<protein>
    <submittedName>
        <fullName evidence="1">DUF2017 domain-containing protein</fullName>
    </submittedName>
</protein>
<organism evidence="1 2">
    <name type="scientific">Actinoallomurus oryzae</name>
    <dbReference type="NCBI Taxonomy" id="502180"/>
    <lineage>
        <taxon>Bacteria</taxon>
        <taxon>Bacillati</taxon>
        <taxon>Actinomycetota</taxon>
        <taxon>Actinomycetes</taxon>
        <taxon>Streptosporangiales</taxon>
        <taxon>Thermomonosporaceae</taxon>
        <taxon>Actinoallomurus</taxon>
    </lineage>
</organism>